<protein>
    <submittedName>
        <fullName evidence="2">Uncharacterized protein</fullName>
    </submittedName>
</protein>
<evidence type="ECO:0000313" key="2">
    <source>
        <dbReference type="EMBL" id="TEB26368.1"/>
    </source>
</evidence>
<dbReference type="EMBL" id="QPFP01000049">
    <property type="protein sequence ID" value="TEB26368.1"/>
    <property type="molecule type" value="Genomic_DNA"/>
</dbReference>
<reference evidence="2 3" key="1">
    <citation type="journal article" date="2019" name="Nat. Ecol. Evol.">
        <title>Megaphylogeny resolves global patterns of mushroom evolution.</title>
        <authorList>
            <person name="Varga T."/>
            <person name="Krizsan K."/>
            <person name="Foldi C."/>
            <person name="Dima B."/>
            <person name="Sanchez-Garcia M."/>
            <person name="Sanchez-Ramirez S."/>
            <person name="Szollosi G.J."/>
            <person name="Szarkandi J.G."/>
            <person name="Papp V."/>
            <person name="Albert L."/>
            <person name="Andreopoulos W."/>
            <person name="Angelini C."/>
            <person name="Antonin V."/>
            <person name="Barry K.W."/>
            <person name="Bougher N.L."/>
            <person name="Buchanan P."/>
            <person name="Buyck B."/>
            <person name="Bense V."/>
            <person name="Catcheside P."/>
            <person name="Chovatia M."/>
            <person name="Cooper J."/>
            <person name="Damon W."/>
            <person name="Desjardin D."/>
            <person name="Finy P."/>
            <person name="Geml J."/>
            <person name="Haridas S."/>
            <person name="Hughes K."/>
            <person name="Justo A."/>
            <person name="Karasinski D."/>
            <person name="Kautmanova I."/>
            <person name="Kiss B."/>
            <person name="Kocsube S."/>
            <person name="Kotiranta H."/>
            <person name="LaButti K.M."/>
            <person name="Lechner B.E."/>
            <person name="Liimatainen K."/>
            <person name="Lipzen A."/>
            <person name="Lukacs Z."/>
            <person name="Mihaltcheva S."/>
            <person name="Morgado L.N."/>
            <person name="Niskanen T."/>
            <person name="Noordeloos M.E."/>
            <person name="Ohm R.A."/>
            <person name="Ortiz-Santana B."/>
            <person name="Ovrebo C."/>
            <person name="Racz N."/>
            <person name="Riley R."/>
            <person name="Savchenko A."/>
            <person name="Shiryaev A."/>
            <person name="Soop K."/>
            <person name="Spirin V."/>
            <person name="Szebenyi C."/>
            <person name="Tomsovsky M."/>
            <person name="Tulloss R.E."/>
            <person name="Uehling J."/>
            <person name="Grigoriev I.V."/>
            <person name="Vagvolgyi C."/>
            <person name="Papp T."/>
            <person name="Martin F.M."/>
            <person name="Miettinen O."/>
            <person name="Hibbett D.S."/>
            <person name="Nagy L.G."/>
        </authorList>
    </citation>
    <scope>NUCLEOTIDE SEQUENCE [LARGE SCALE GENOMIC DNA]</scope>
    <source>
        <strain evidence="2 3">FP101781</strain>
    </source>
</reference>
<keyword evidence="3" id="KW-1185">Reference proteome</keyword>
<name>A0A4Y7SXK9_COPMI</name>
<evidence type="ECO:0000256" key="1">
    <source>
        <dbReference type="SAM" id="MobiDB-lite"/>
    </source>
</evidence>
<gene>
    <name evidence="2" type="ORF">FA13DRAFT_1713367</name>
</gene>
<evidence type="ECO:0000313" key="3">
    <source>
        <dbReference type="Proteomes" id="UP000298030"/>
    </source>
</evidence>
<accession>A0A4Y7SXK9</accession>
<feature type="region of interest" description="Disordered" evidence="1">
    <location>
        <begin position="1"/>
        <end position="31"/>
    </location>
</feature>
<comment type="caution">
    <text evidence="2">The sequence shown here is derived from an EMBL/GenBank/DDBJ whole genome shotgun (WGS) entry which is preliminary data.</text>
</comment>
<dbReference type="Proteomes" id="UP000298030">
    <property type="component" value="Unassembled WGS sequence"/>
</dbReference>
<sequence length="185" mass="20867">MSEQGTRLPPSRLGYRNLGAGDSRNPWRLGSPEARTVTVSPDAGFSPFDLNHETSLMGLSRQTIDEDQPAAYRPATPDRYFGRKMLGIWRRIRPNQADQPSRETLGTIELLTLCLRFISDDDQGVGISDGPHIIAPAHDAIWQIAPMILVWMIRRHGWARRHALDHKGERVCAVRIWIGLRAAVR</sequence>
<organism evidence="2 3">
    <name type="scientific">Coprinellus micaceus</name>
    <name type="common">Glistening ink-cap mushroom</name>
    <name type="synonym">Coprinus micaceus</name>
    <dbReference type="NCBI Taxonomy" id="71717"/>
    <lineage>
        <taxon>Eukaryota</taxon>
        <taxon>Fungi</taxon>
        <taxon>Dikarya</taxon>
        <taxon>Basidiomycota</taxon>
        <taxon>Agaricomycotina</taxon>
        <taxon>Agaricomycetes</taxon>
        <taxon>Agaricomycetidae</taxon>
        <taxon>Agaricales</taxon>
        <taxon>Agaricineae</taxon>
        <taxon>Psathyrellaceae</taxon>
        <taxon>Coprinellus</taxon>
    </lineage>
</organism>
<proteinExistence type="predicted"/>
<dbReference type="AlphaFoldDB" id="A0A4Y7SXK9"/>